<keyword evidence="3" id="KW-0809">Transit peptide</keyword>
<sequence>MKCMDWRGDPTNQPIKQKLDNQSRLIKRNQRSNDLAIIKGKQAIFYRKQPNSNKISDNQKEDEITQIEVRIFPTTMDSSSKPVTVSCENEGAISASKWVELKSPERADSVLELLRNYGASQTQISKLIRSHPKLLSADPEKTLLPKLEFFSSLEISKVDLIKTLAFNPQLLAASLRNRILPTYNFLRSMLSEKNVVAVLKRNSWIFLESHRKHVVPNIGLLRESGMPQPCISLLLAHCTPALMLNPEKFGQLVGEVKEMGFNLEKSTSVNALCAFCGKNKLVLNRSREVLKTWGWSEDDFLSAFRKSPLCMIVSEKKLMQAMDLLVNKMGWSSGMIAKYPVVLSLSLERRLIPRCSVVKVLLLKGFINENLNLGSLLKPAEKQFLEIFVNRYLGEVPELLGVYQGKNDCGIGMGHTRAAPARRFIR</sequence>
<organism evidence="4">
    <name type="scientific">Prunus dulcis</name>
    <name type="common">Almond</name>
    <name type="synonym">Amygdalus dulcis</name>
    <dbReference type="NCBI Taxonomy" id="3755"/>
    <lineage>
        <taxon>Eukaryota</taxon>
        <taxon>Viridiplantae</taxon>
        <taxon>Streptophyta</taxon>
        <taxon>Embryophyta</taxon>
        <taxon>Tracheophyta</taxon>
        <taxon>Spermatophyta</taxon>
        <taxon>Magnoliopsida</taxon>
        <taxon>eudicotyledons</taxon>
        <taxon>Gunneridae</taxon>
        <taxon>Pentapetalae</taxon>
        <taxon>rosids</taxon>
        <taxon>fabids</taxon>
        <taxon>Rosales</taxon>
        <taxon>Rosaceae</taxon>
        <taxon>Amygdaloideae</taxon>
        <taxon>Amygdaleae</taxon>
        <taxon>Prunus</taxon>
    </lineage>
</organism>
<dbReference type="PANTHER" id="PTHR13068">
    <property type="entry name" value="CGI-12 PROTEIN-RELATED"/>
    <property type="match status" value="1"/>
</dbReference>
<comment type="similarity">
    <text evidence="1">Belongs to the mTERF family.</text>
</comment>
<dbReference type="GO" id="GO:0006353">
    <property type="term" value="P:DNA-templated transcription termination"/>
    <property type="evidence" value="ECO:0007669"/>
    <property type="project" value="UniProtKB-KW"/>
</dbReference>
<dbReference type="FunFam" id="1.25.70.10:FF:000001">
    <property type="entry name" value="Mitochondrial transcription termination factor-like"/>
    <property type="match status" value="1"/>
</dbReference>
<dbReference type="Pfam" id="PF02536">
    <property type="entry name" value="mTERF"/>
    <property type="match status" value="2"/>
</dbReference>
<evidence type="ECO:0000256" key="2">
    <source>
        <dbReference type="ARBA" id="ARBA00022472"/>
    </source>
</evidence>
<dbReference type="EMBL" id="AP019298">
    <property type="protein sequence ID" value="BBG96560.1"/>
    <property type="molecule type" value="Genomic_DNA"/>
</dbReference>
<accession>A0A4Y1QXH0</accession>
<evidence type="ECO:0000256" key="1">
    <source>
        <dbReference type="ARBA" id="ARBA00007692"/>
    </source>
</evidence>
<dbReference type="GO" id="GO:0003676">
    <property type="term" value="F:nucleic acid binding"/>
    <property type="evidence" value="ECO:0007669"/>
    <property type="project" value="InterPro"/>
</dbReference>
<protein>
    <submittedName>
        <fullName evidence="4">Mitochondrial transcription termination factor family protein</fullName>
    </submittedName>
</protein>
<evidence type="ECO:0000313" key="4">
    <source>
        <dbReference type="EMBL" id="BBG96560.1"/>
    </source>
</evidence>
<dbReference type="SMART" id="SM00733">
    <property type="entry name" value="Mterf"/>
    <property type="match status" value="6"/>
</dbReference>
<proteinExistence type="inferred from homology"/>
<evidence type="ECO:0000256" key="3">
    <source>
        <dbReference type="ARBA" id="ARBA00022946"/>
    </source>
</evidence>
<keyword evidence="2" id="KW-0805">Transcription regulation</keyword>
<dbReference type="Gene3D" id="1.25.70.10">
    <property type="entry name" value="Transcription termination factor 3, mitochondrial"/>
    <property type="match status" value="2"/>
</dbReference>
<keyword evidence="2" id="KW-0806">Transcription termination</keyword>
<dbReference type="PANTHER" id="PTHR13068:SF133">
    <property type="entry name" value="MITOCHONDRIAL TRANSCRIPTION TERMINATION FACTOR FAMILY PROTEIN"/>
    <property type="match status" value="1"/>
</dbReference>
<reference evidence="4" key="1">
    <citation type="journal article" date="2019" name="Science">
        <title>Mutation of a bHLH transcription factor allowed almond domestication.</title>
        <authorList>
            <person name="Sanchez-Perez R."/>
            <person name="Pavan S."/>
            <person name="Mazzeo R."/>
            <person name="Moldovan C."/>
            <person name="Aiese Cigliano R."/>
            <person name="Del Cueto J."/>
            <person name="Ricciardi F."/>
            <person name="Lotti C."/>
            <person name="Ricciardi L."/>
            <person name="Dicenta F."/>
            <person name="Lopez-Marques R.L."/>
            <person name="Lindberg Moller B."/>
        </authorList>
    </citation>
    <scope>NUCLEOTIDE SEQUENCE</scope>
</reference>
<name>A0A4Y1QXH0_PRUDU</name>
<dbReference type="InterPro" id="IPR038538">
    <property type="entry name" value="MTERF_sf"/>
</dbReference>
<dbReference type="InterPro" id="IPR003690">
    <property type="entry name" value="MTERF"/>
</dbReference>
<keyword evidence="2" id="KW-0804">Transcription</keyword>
<dbReference type="AlphaFoldDB" id="A0A4Y1QXH0"/>
<gene>
    <name evidence="4" type="ORF">Prudu_005402</name>
</gene>